<reference evidence="7 8" key="1">
    <citation type="journal article" date="2022" name="Environ. Microbiol. Rep.">
        <title>Eco-phylogenetic analyses reveal divergent evolution of vitamin B12 metabolism in the marine bacterial family 'Psychromonadaceae'.</title>
        <authorList>
            <person name="Jin X."/>
            <person name="Yang Y."/>
            <person name="Cao H."/>
            <person name="Gao B."/>
            <person name="Zhao Z."/>
        </authorList>
    </citation>
    <scope>NUCLEOTIDE SEQUENCE [LARGE SCALE GENOMIC DNA]</scope>
    <source>
        <strain evidence="7 8">MKS20</strain>
    </source>
</reference>
<evidence type="ECO:0000313" key="7">
    <source>
        <dbReference type="EMBL" id="MCE2596683.1"/>
    </source>
</evidence>
<feature type="domain" description="Metallo-beta-lactamase" evidence="6">
    <location>
        <begin position="34"/>
        <end position="277"/>
    </location>
</feature>
<evidence type="ECO:0000256" key="4">
    <source>
        <dbReference type="ARBA" id="ARBA00022801"/>
    </source>
</evidence>
<dbReference type="InterPro" id="IPR051013">
    <property type="entry name" value="MBL_superfamily_lactonases"/>
</dbReference>
<dbReference type="EMBL" id="JAIMJA010000023">
    <property type="protein sequence ID" value="MCE2596683.1"/>
    <property type="molecule type" value="Genomic_DNA"/>
</dbReference>
<accession>A0ABS8WDN0</accession>
<dbReference type="Gene3D" id="3.60.15.10">
    <property type="entry name" value="Ribonuclease Z/Hydroxyacylglutathione hydrolase-like"/>
    <property type="match status" value="1"/>
</dbReference>
<name>A0ABS8WDN0_9GAMM</name>
<keyword evidence="4" id="KW-0378">Hydrolase</keyword>
<keyword evidence="5" id="KW-0862">Zinc</keyword>
<keyword evidence="8" id="KW-1185">Reference proteome</keyword>
<comment type="cofactor">
    <cofactor evidence="1">
        <name>Zn(2+)</name>
        <dbReference type="ChEBI" id="CHEBI:29105"/>
    </cofactor>
</comment>
<comment type="similarity">
    <text evidence="2">Belongs to the metallo-beta-lactamase superfamily.</text>
</comment>
<organism evidence="7 8">
    <name type="scientific">Motilimonas cestriensis</name>
    <dbReference type="NCBI Taxonomy" id="2742685"/>
    <lineage>
        <taxon>Bacteria</taxon>
        <taxon>Pseudomonadati</taxon>
        <taxon>Pseudomonadota</taxon>
        <taxon>Gammaproteobacteria</taxon>
        <taxon>Alteromonadales</taxon>
        <taxon>Alteromonadales genera incertae sedis</taxon>
        <taxon>Motilimonas</taxon>
    </lineage>
</organism>
<protein>
    <submittedName>
        <fullName evidence="7">MBL fold metallo-hydrolase</fullName>
    </submittedName>
</protein>
<evidence type="ECO:0000256" key="5">
    <source>
        <dbReference type="ARBA" id="ARBA00022833"/>
    </source>
</evidence>
<dbReference type="SUPFAM" id="SSF56281">
    <property type="entry name" value="Metallo-hydrolase/oxidoreductase"/>
    <property type="match status" value="1"/>
</dbReference>
<dbReference type="Proteomes" id="UP001201273">
    <property type="component" value="Unassembled WGS sequence"/>
</dbReference>
<evidence type="ECO:0000256" key="3">
    <source>
        <dbReference type="ARBA" id="ARBA00022723"/>
    </source>
</evidence>
<comment type="caution">
    <text evidence="7">The sequence shown here is derived from an EMBL/GenBank/DDBJ whole genome shotgun (WGS) entry which is preliminary data.</text>
</comment>
<dbReference type="InterPro" id="IPR036866">
    <property type="entry name" value="RibonucZ/Hydroxyglut_hydro"/>
</dbReference>
<dbReference type="RefSeq" id="WP_233054311.1">
    <property type="nucleotide sequence ID" value="NZ_JAIMJA010000023.1"/>
</dbReference>
<evidence type="ECO:0000256" key="1">
    <source>
        <dbReference type="ARBA" id="ARBA00001947"/>
    </source>
</evidence>
<evidence type="ECO:0000313" key="8">
    <source>
        <dbReference type="Proteomes" id="UP001201273"/>
    </source>
</evidence>
<evidence type="ECO:0000256" key="2">
    <source>
        <dbReference type="ARBA" id="ARBA00007749"/>
    </source>
</evidence>
<dbReference type="Pfam" id="PF00753">
    <property type="entry name" value="Lactamase_B"/>
    <property type="match status" value="1"/>
</dbReference>
<dbReference type="CDD" id="cd07730">
    <property type="entry name" value="metallo-hydrolase-like_MBL-fold"/>
    <property type="match status" value="1"/>
</dbReference>
<gene>
    <name evidence="7" type="ORF">K6Y31_17990</name>
</gene>
<dbReference type="InterPro" id="IPR001279">
    <property type="entry name" value="Metallo-B-lactamas"/>
</dbReference>
<proteinExistence type="inferred from homology"/>
<evidence type="ECO:0000259" key="6">
    <source>
        <dbReference type="SMART" id="SM00849"/>
    </source>
</evidence>
<dbReference type="PANTHER" id="PTHR42978:SF2">
    <property type="entry name" value="102 KBASES UNSTABLE REGION: FROM 1 TO 119443"/>
    <property type="match status" value="1"/>
</dbReference>
<sequence length="292" mass="32439">MSTGLKIKLFEGGHCVHPGFVVKPGSGLKPRAFPAAVALIEHPSQGYLLFDTGYHENFFTVTRTFPERFYAWTTPCKLKHGDGIIEQLQLAGIAPLQINHLVLSHFHADHIAAVSEFNSAQIHCTQQGLNSIQQSGRINGVRKGYLKKLLPAEITKQLCIHTQFPLAFDQVINGRGASEGPAIELACADLFNDQSLYLVALPGHAAGQIGLLCQLTNRWVFLLADACWLIDSLADEVDQHWLANFLCDDVAQYRATLAQLRHCYRRYQHLIDFVPSHCSATINALKAKGWMQ</sequence>
<dbReference type="SMART" id="SM00849">
    <property type="entry name" value="Lactamase_B"/>
    <property type="match status" value="1"/>
</dbReference>
<dbReference type="PANTHER" id="PTHR42978">
    <property type="entry name" value="QUORUM-QUENCHING LACTONASE YTNP-RELATED-RELATED"/>
    <property type="match status" value="1"/>
</dbReference>
<keyword evidence="3" id="KW-0479">Metal-binding</keyword>